<feature type="transmembrane region" description="Helical" evidence="5">
    <location>
        <begin position="155"/>
        <end position="174"/>
    </location>
</feature>
<dbReference type="Pfam" id="PF00916">
    <property type="entry name" value="Sulfate_transp"/>
    <property type="match status" value="2"/>
</dbReference>
<dbReference type="InterPro" id="IPR002645">
    <property type="entry name" value="STAS_dom"/>
</dbReference>
<dbReference type="Proteomes" id="UP001324115">
    <property type="component" value="Unassembled WGS sequence"/>
</dbReference>
<feature type="transmembrane region" description="Helical" evidence="5">
    <location>
        <begin position="125"/>
        <end position="143"/>
    </location>
</feature>
<keyword evidence="8" id="KW-1185">Reference proteome</keyword>
<dbReference type="InterPro" id="IPR011547">
    <property type="entry name" value="SLC26A/SulP_dom"/>
</dbReference>
<feature type="transmembrane region" description="Helical" evidence="5">
    <location>
        <begin position="390"/>
        <end position="419"/>
    </location>
</feature>
<protein>
    <recommendedName>
        <fullName evidence="6">STAS domain-containing protein</fullName>
    </recommendedName>
</protein>
<organism evidence="7 8">
    <name type="scientific">Quercus rubra</name>
    <name type="common">Northern red oak</name>
    <name type="synonym">Quercus borealis</name>
    <dbReference type="NCBI Taxonomy" id="3512"/>
    <lineage>
        <taxon>Eukaryota</taxon>
        <taxon>Viridiplantae</taxon>
        <taxon>Streptophyta</taxon>
        <taxon>Embryophyta</taxon>
        <taxon>Tracheophyta</taxon>
        <taxon>Spermatophyta</taxon>
        <taxon>Magnoliopsida</taxon>
        <taxon>eudicotyledons</taxon>
        <taxon>Gunneridae</taxon>
        <taxon>Pentapetalae</taxon>
        <taxon>rosids</taxon>
        <taxon>fabids</taxon>
        <taxon>Fagales</taxon>
        <taxon>Fagaceae</taxon>
        <taxon>Quercus</taxon>
    </lineage>
</organism>
<reference evidence="7 8" key="1">
    <citation type="journal article" date="2023" name="G3 (Bethesda)">
        <title>A haplotype-resolved chromosome-scale genome for Quercus rubra L. provides insights into the genetics of adaptive traits for red oak species.</title>
        <authorList>
            <person name="Kapoor B."/>
            <person name="Jenkins J."/>
            <person name="Schmutz J."/>
            <person name="Zhebentyayeva T."/>
            <person name="Kuelheim C."/>
            <person name="Coggeshall M."/>
            <person name="Heim C."/>
            <person name="Lasky J.R."/>
            <person name="Leites L."/>
            <person name="Islam-Faridi N."/>
            <person name="Romero-Severson J."/>
            <person name="DeLeo V.L."/>
            <person name="Lucas S.M."/>
            <person name="Lazic D."/>
            <person name="Gailing O."/>
            <person name="Carlson J."/>
            <person name="Staton M."/>
        </authorList>
    </citation>
    <scope>NUCLEOTIDE SEQUENCE [LARGE SCALE GENOMIC DNA]</scope>
    <source>
        <strain evidence="7">Pseudo-F2</strain>
    </source>
</reference>
<dbReference type="PANTHER" id="PTHR11814">
    <property type="entry name" value="SULFATE TRANSPORTER"/>
    <property type="match status" value="1"/>
</dbReference>
<dbReference type="Gene3D" id="3.30.750.24">
    <property type="entry name" value="STAS domain"/>
    <property type="match status" value="1"/>
</dbReference>
<feature type="transmembrane region" description="Helical" evidence="5">
    <location>
        <begin position="310"/>
        <end position="334"/>
    </location>
</feature>
<accession>A0AAN7E6R0</accession>
<comment type="subcellular location">
    <subcellularLocation>
        <location evidence="1">Membrane</location>
        <topology evidence="1">Multi-pass membrane protein</topology>
    </subcellularLocation>
</comment>
<evidence type="ECO:0000256" key="2">
    <source>
        <dbReference type="ARBA" id="ARBA00022692"/>
    </source>
</evidence>
<feature type="transmembrane region" description="Helical" evidence="5">
    <location>
        <begin position="472"/>
        <end position="494"/>
    </location>
</feature>
<evidence type="ECO:0000256" key="4">
    <source>
        <dbReference type="ARBA" id="ARBA00023136"/>
    </source>
</evidence>
<dbReference type="GO" id="GO:0016020">
    <property type="term" value="C:membrane"/>
    <property type="evidence" value="ECO:0007669"/>
    <property type="project" value="UniProtKB-SubCell"/>
</dbReference>
<feature type="domain" description="STAS" evidence="6">
    <location>
        <begin position="518"/>
        <end position="626"/>
    </location>
</feature>
<dbReference type="PROSITE" id="PS50801">
    <property type="entry name" value="STAS"/>
    <property type="match status" value="1"/>
</dbReference>
<feature type="transmembrane region" description="Helical" evidence="5">
    <location>
        <begin position="186"/>
        <end position="204"/>
    </location>
</feature>
<gene>
    <name evidence="7" type="ORF">RGQ29_006272</name>
</gene>
<dbReference type="GO" id="GO:0055085">
    <property type="term" value="P:transmembrane transport"/>
    <property type="evidence" value="ECO:0007669"/>
    <property type="project" value="InterPro"/>
</dbReference>
<feature type="transmembrane region" description="Helical" evidence="5">
    <location>
        <begin position="224"/>
        <end position="241"/>
    </location>
</feature>
<comment type="caution">
    <text evidence="7">The sequence shown here is derived from an EMBL/GenBank/DDBJ whole genome shotgun (WGS) entry which is preliminary data.</text>
</comment>
<evidence type="ECO:0000256" key="5">
    <source>
        <dbReference type="SAM" id="Phobius"/>
    </source>
</evidence>
<dbReference type="InterPro" id="IPR036513">
    <property type="entry name" value="STAS_dom_sf"/>
</dbReference>
<evidence type="ECO:0000256" key="1">
    <source>
        <dbReference type="ARBA" id="ARBA00004141"/>
    </source>
</evidence>
<sequence length="626" mass="70055">MSGRVNDVLQTHTEISPHIHKVELPPKLNIWKEFQTSLKESFCLNEPSCASKGRKGCTKFLFILQAIFLILEWGRSYNLTKFKGDLIAGLTIASLCVPQAKHFPTIYSDFVPPLIYASMGSSRHIVVGPVSLVSLMLGNMLLNEIDPSDKHAYRRLAFTATFFAGITQFALGFFRLGFLIDFLSHAAIVGFMSGSAITIALQRLKGFLGIKSFTKNSDILHHGWNWQTIIIGVSFLAFLLLAKHIGKKHPRNFWVSAVAPLTSVIEATIFVGITHADKQGVQIVSYVSKGINPSYIHEIYWTGDFVLKGFRIGVIASFLALTDAIVIGRTFAAVKNYQVDVNKEMVALGTMNIVDSMTSCYVATFVKVVMDLEIFEFKMCSNYTCLSKHLFPFISVNVMAGCETVISNIVMSFVIFLTLEPITPLFKYTPNAVLSSIIIAAVVGLVDVKAVLQLWKIDKFEFLACMGTFLGVVFKNVEIGLLIAVAISLSKILLHITRSKTVVLGKLPGTNVYRNVEQYPNATTVYGILIIRIDAAIYFLNSSYIKERILRWLSIEVEELKENNQPRIQYLVIDMSQEYINLIYVHAAVTDIDTSGIHSFKDLQKILKHRDVKKIHVLHHESKLIL</sequence>
<dbReference type="AlphaFoldDB" id="A0AAN7E6R0"/>
<keyword evidence="2 5" id="KW-0812">Transmembrane</keyword>
<evidence type="ECO:0000256" key="3">
    <source>
        <dbReference type="ARBA" id="ARBA00022989"/>
    </source>
</evidence>
<proteinExistence type="predicted"/>
<dbReference type="EMBL" id="JAXUIC010000011">
    <property type="protein sequence ID" value="KAK4564112.1"/>
    <property type="molecule type" value="Genomic_DNA"/>
</dbReference>
<keyword evidence="4 5" id="KW-0472">Membrane</keyword>
<feature type="transmembrane region" description="Helical" evidence="5">
    <location>
        <begin position="431"/>
        <end position="452"/>
    </location>
</feature>
<evidence type="ECO:0000259" key="6">
    <source>
        <dbReference type="PROSITE" id="PS50801"/>
    </source>
</evidence>
<evidence type="ECO:0000313" key="8">
    <source>
        <dbReference type="Proteomes" id="UP001324115"/>
    </source>
</evidence>
<dbReference type="Pfam" id="PF01740">
    <property type="entry name" value="STAS"/>
    <property type="match status" value="1"/>
</dbReference>
<dbReference type="SUPFAM" id="SSF52091">
    <property type="entry name" value="SpoIIaa-like"/>
    <property type="match status" value="1"/>
</dbReference>
<name>A0AAN7E6R0_QUERU</name>
<dbReference type="InterPro" id="IPR001902">
    <property type="entry name" value="SLC26A/SulP_fam"/>
</dbReference>
<dbReference type="CDD" id="cd07042">
    <property type="entry name" value="STAS_SulP_like_sulfate_transporter"/>
    <property type="match status" value="1"/>
</dbReference>
<evidence type="ECO:0000313" key="7">
    <source>
        <dbReference type="EMBL" id="KAK4564112.1"/>
    </source>
</evidence>
<feature type="transmembrane region" description="Helical" evidence="5">
    <location>
        <begin position="253"/>
        <end position="273"/>
    </location>
</feature>
<keyword evidence="3 5" id="KW-1133">Transmembrane helix</keyword>